<gene>
    <name evidence="2" type="ORF">CFOL_v3_21792</name>
</gene>
<dbReference type="PANTHER" id="PTHR33356:SF16">
    <property type="entry name" value="G PATCH DOMAIN PROTEIN"/>
    <property type="match status" value="1"/>
</dbReference>
<dbReference type="InParanoid" id="A0A1Q3CDK7"/>
<evidence type="ECO:0000313" key="3">
    <source>
        <dbReference type="Proteomes" id="UP000187406"/>
    </source>
</evidence>
<reference evidence="3" key="1">
    <citation type="submission" date="2016-04" db="EMBL/GenBank/DDBJ databases">
        <title>Cephalotus genome sequencing.</title>
        <authorList>
            <person name="Fukushima K."/>
            <person name="Hasebe M."/>
            <person name="Fang X."/>
        </authorList>
    </citation>
    <scope>NUCLEOTIDE SEQUENCE [LARGE SCALE GENOMIC DNA]</scope>
    <source>
        <strain evidence="3">cv. St1</strain>
    </source>
</reference>
<name>A0A1Q3CDK7_CEPFO</name>
<keyword evidence="3" id="KW-1185">Reference proteome</keyword>
<dbReference type="OrthoDB" id="1709562at2759"/>
<proteinExistence type="predicted"/>
<dbReference type="EMBL" id="BDDD01001772">
    <property type="protein sequence ID" value="GAV78324.1"/>
    <property type="molecule type" value="Genomic_DNA"/>
</dbReference>
<organism evidence="2 3">
    <name type="scientific">Cephalotus follicularis</name>
    <name type="common">Albany pitcher plant</name>
    <dbReference type="NCBI Taxonomy" id="3775"/>
    <lineage>
        <taxon>Eukaryota</taxon>
        <taxon>Viridiplantae</taxon>
        <taxon>Streptophyta</taxon>
        <taxon>Embryophyta</taxon>
        <taxon>Tracheophyta</taxon>
        <taxon>Spermatophyta</taxon>
        <taxon>Magnoliopsida</taxon>
        <taxon>eudicotyledons</taxon>
        <taxon>Gunneridae</taxon>
        <taxon>Pentapetalae</taxon>
        <taxon>rosids</taxon>
        <taxon>fabids</taxon>
        <taxon>Oxalidales</taxon>
        <taxon>Cephalotaceae</taxon>
        <taxon>Cephalotus</taxon>
    </lineage>
</organism>
<dbReference type="Proteomes" id="UP000187406">
    <property type="component" value="Unassembled WGS sequence"/>
</dbReference>
<protein>
    <submittedName>
        <fullName evidence="2">Uncharacterized protein</fullName>
    </submittedName>
</protein>
<evidence type="ECO:0000313" key="2">
    <source>
        <dbReference type="EMBL" id="GAV78324.1"/>
    </source>
</evidence>
<sequence length="368" mass="41054">MAVDLHNKELLLPSQFFTEDALSENKQQPINQNWNCAGSFDSLSGFSLQVESETGSTETESSEEEEGYLAELTRQMANYMLQDDNNNKEKVWGSASSPRSMIRSPLSSHHDSNMGPSCEPPSPPAVTSLMLNFERIKIYDEIPSNYTNNDDRHITPPIKATTARNRGLQFHSNQVLADNRIRAIQFSRGKQEQIMKQKETRYWKRQAHVSKKLEPGQKLTHFNNKARSCNGFIYGQKLQLPAMQQQHTDHHQAQAAGSGMRAVFLNGSGSPTGSCGTGVFLPRGIGNPDESHKKSGCSTVLIPARVAHALKLHFDKVGATSRLNGSLIEHDLLMGGRSSLDTQQRSLRRTVAAMNHHQETGLPQEWTY</sequence>
<dbReference type="PANTHER" id="PTHR33356">
    <property type="entry name" value="TIP41-LIKE PROTEIN"/>
    <property type="match status" value="1"/>
</dbReference>
<feature type="region of interest" description="Disordered" evidence="1">
    <location>
        <begin position="88"/>
        <end position="122"/>
    </location>
</feature>
<dbReference type="FunCoup" id="A0A1Q3CDK7">
    <property type="interactions" value="2"/>
</dbReference>
<dbReference type="STRING" id="3775.A0A1Q3CDK7"/>
<dbReference type="AlphaFoldDB" id="A0A1Q3CDK7"/>
<accession>A0A1Q3CDK7</accession>
<evidence type="ECO:0000256" key="1">
    <source>
        <dbReference type="SAM" id="MobiDB-lite"/>
    </source>
</evidence>
<comment type="caution">
    <text evidence="2">The sequence shown here is derived from an EMBL/GenBank/DDBJ whole genome shotgun (WGS) entry which is preliminary data.</text>
</comment>